<comment type="caution">
    <text evidence="1">The sequence shown here is derived from an EMBL/GenBank/DDBJ whole genome shotgun (WGS) entry which is preliminary data.</text>
</comment>
<protein>
    <submittedName>
        <fullName evidence="1">Uncharacterized protein</fullName>
    </submittedName>
</protein>
<organism evidence="1 2">
    <name type="scientific">Pyxicephalus adspersus</name>
    <name type="common">African bullfrog</name>
    <dbReference type="NCBI Taxonomy" id="30357"/>
    <lineage>
        <taxon>Eukaryota</taxon>
        <taxon>Metazoa</taxon>
        <taxon>Chordata</taxon>
        <taxon>Craniata</taxon>
        <taxon>Vertebrata</taxon>
        <taxon>Euteleostomi</taxon>
        <taxon>Amphibia</taxon>
        <taxon>Batrachia</taxon>
        <taxon>Anura</taxon>
        <taxon>Neobatrachia</taxon>
        <taxon>Ranoidea</taxon>
        <taxon>Pyxicephalidae</taxon>
        <taxon>Pyxicephalinae</taxon>
        <taxon>Pyxicephalus</taxon>
    </lineage>
</organism>
<evidence type="ECO:0000313" key="2">
    <source>
        <dbReference type="Proteomes" id="UP001181693"/>
    </source>
</evidence>
<proteinExistence type="predicted"/>
<accession>A0AAV3ARF4</accession>
<evidence type="ECO:0000313" key="1">
    <source>
        <dbReference type="EMBL" id="DBA27605.1"/>
    </source>
</evidence>
<dbReference type="Proteomes" id="UP001181693">
    <property type="component" value="Unassembled WGS sequence"/>
</dbReference>
<gene>
    <name evidence="1" type="ORF">GDO54_008078</name>
</gene>
<name>A0AAV3ARF4_PYXAD</name>
<dbReference type="AlphaFoldDB" id="A0AAV3ARF4"/>
<keyword evidence="2" id="KW-1185">Reference proteome</keyword>
<reference evidence="1" key="1">
    <citation type="thesis" date="2020" institute="ProQuest LLC" country="789 East Eisenhower Parkway, Ann Arbor, MI, USA">
        <title>Comparative Genomics and Chromosome Evolution.</title>
        <authorList>
            <person name="Mudd A.B."/>
        </authorList>
    </citation>
    <scope>NUCLEOTIDE SEQUENCE</scope>
    <source>
        <strain evidence="1">1538</strain>
        <tissue evidence="1">Blood</tissue>
    </source>
</reference>
<dbReference type="EMBL" id="DYDO01000003">
    <property type="protein sequence ID" value="DBA27605.1"/>
    <property type="molecule type" value="Genomic_DNA"/>
</dbReference>
<sequence>MGQRREILQDHCPKVEECLRRLQADLHPKRGQQQCQPGANWAASGAHYFPSTYTGGGERGFFGHIRKEPRAAPNLGFHGI</sequence>